<organism evidence="1 2">
    <name type="scientific">Jannaschia aquimarina</name>
    <dbReference type="NCBI Taxonomy" id="935700"/>
    <lineage>
        <taxon>Bacteria</taxon>
        <taxon>Pseudomonadati</taxon>
        <taxon>Pseudomonadota</taxon>
        <taxon>Alphaproteobacteria</taxon>
        <taxon>Rhodobacterales</taxon>
        <taxon>Roseobacteraceae</taxon>
        <taxon>Jannaschia</taxon>
    </lineage>
</organism>
<protein>
    <submittedName>
        <fullName evidence="1">Uncharacterized protein</fullName>
    </submittedName>
</protein>
<dbReference type="PATRIC" id="fig|935700.4.peg.2127"/>
<evidence type="ECO:0000313" key="2">
    <source>
        <dbReference type="Proteomes" id="UP000032232"/>
    </source>
</evidence>
<evidence type="ECO:0000313" key="1">
    <source>
        <dbReference type="EMBL" id="KIT16200.1"/>
    </source>
</evidence>
<sequence>MTRHGDNRQPSTADESVLARVTRADVLLVGLSDDDARAVPQRLLGALSQRTVRVPFSDLELLDLKDAVAVLSPVVTAAFDAIDVAGRLQQQGFRGNYIAFATDIPHEEMIREEIASVAPGIALTIVPMGHGPRLADC</sequence>
<dbReference type="Proteomes" id="UP000032232">
    <property type="component" value="Unassembled WGS sequence"/>
</dbReference>
<gene>
    <name evidence="1" type="ORF">jaqu_20610</name>
</gene>
<dbReference type="AlphaFoldDB" id="A0A0D1EK70"/>
<proteinExistence type="predicted"/>
<name>A0A0D1EK70_9RHOB</name>
<reference evidence="1 2" key="1">
    <citation type="submission" date="2015-02" db="EMBL/GenBank/DDBJ databases">
        <title>Genome Sequence of Jannaschia aquimarina DSM28248, a member of the Roseobacter clade.</title>
        <authorList>
            <person name="Voget S."/>
            <person name="Daniel R."/>
        </authorList>
    </citation>
    <scope>NUCLEOTIDE SEQUENCE [LARGE SCALE GENOMIC DNA]</scope>
    <source>
        <strain evidence="1 2">GSW-M26</strain>
    </source>
</reference>
<dbReference type="EMBL" id="JYFE01000038">
    <property type="protein sequence ID" value="KIT16200.1"/>
    <property type="molecule type" value="Genomic_DNA"/>
</dbReference>
<accession>A0A0D1EK70</accession>
<comment type="caution">
    <text evidence="1">The sequence shown here is derived from an EMBL/GenBank/DDBJ whole genome shotgun (WGS) entry which is preliminary data.</text>
</comment>
<keyword evidence="2" id="KW-1185">Reference proteome</keyword>